<reference evidence="1 2" key="1">
    <citation type="submission" date="2012-02" db="EMBL/GenBank/DDBJ databases">
        <title>Whole genome shotgun sequence of Gordonia sputi NBRC 100414.</title>
        <authorList>
            <person name="Yoshida I."/>
            <person name="Hosoyama A."/>
            <person name="Tsuchikane K."/>
            <person name="Katsumata H."/>
            <person name="Yamazaki S."/>
            <person name="Fujita N."/>
        </authorList>
    </citation>
    <scope>NUCLEOTIDE SEQUENCE [LARGE SCALE GENOMIC DNA]</scope>
    <source>
        <strain evidence="1 2">NBRC 100414</strain>
    </source>
</reference>
<evidence type="ECO:0000313" key="2">
    <source>
        <dbReference type="Proteomes" id="UP000005845"/>
    </source>
</evidence>
<evidence type="ECO:0000313" key="1">
    <source>
        <dbReference type="EMBL" id="GAB37656.1"/>
    </source>
</evidence>
<dbReference type="Pfam" id="PF05621">
    <property type="entry name" value="TniB"/>
    <property type="match status" value="1"/>
</dbReference>
<comment type="caution">
    <text evidence="1">The sequence shown here is derived from an EMBL/GenBank/DDBJ whole genome shotgun (WGS) entry which is preliminary data.</text>
</comment>
<protein>
    <submittedName>
        <fullName evidence="1">Uncharacterized protein</fullName>
    </submittedName>
</protein>
<gene>
    <name evidence="1" type="ORF">GOSPT_021_00040</name>
</gene>
<keyword evidence="2" id="KW-1185">Reference proteome</keyword>
<dbReference type="RefSeq" id="WP_005202600.1">
    <property type="nucleotide sequence ID" value="NZ_BAFC01000021.1"/>
</dbReference>
<accession>H5TVZ8</accession>
<organism evidence="1 2">
    <name type="scientific">Gordonia sputi NBRC 100414</name>
    <dbReference type="NCBI Taxonomy" id="1089453"/>
    <lineage>
        <taxon>Bacteria</taxon>
        <taxon>Bacillati</taxon>
        <taxon>Actinomycetota</taxon>
        <taxon>Actinomycetes</taxon>
        <taxon>Mycobacteriales</taxon>
        <taxon>Gordoniaceae</taxon>
        <taxon>Gordonia</taxon>
    </lineage>
</organism>
<dbReference type="eggNOG" id="COG2842">
    <property type="taxonomic scope" value="Bacteria"/>
</dbReference>
<feature type="non-terminal residue" evidence="1">
    <location>
        <position position="1"/>
    </location>
</feature>
<sequence>AVDRASTSKLGALAVDCVTSCETRLVVLDDLHFVDFKHRNGIEVSNHLKGLANEMAATFVYVGVQLAEKRFFDEGQLGEQAAYAQTSRRATRCPVVPFAVDTDPGLRSWITCSARWRGTSSWPTPTRGCSSSRRRCCTGAHRAG</sequence>
<proteinExistence type="predicted"/>
<dbReference type="EMBL" id="BAFC01000021">
    <property type="protein sequence ID" value="GAB37656.1"/>
    <property type="molecule type" value="Genomic_DNA"/>
</dbReference>
<name>H5TVZ8_9ACTN</name>
<dbReference type="InterPro" id="IPR008868">
    <property type="entry name" value="TniB"/>
</dbReference>
<dbReference type="AlphaFoldDB" id="H5TVZ8"/>
<dbReference type="Proteomes" id="UP000005845">
    <property type="component" value="Unassembled WGS sequence"/>
</dbReference>